<dbReference type="RefSeq" id="WP_085497504.1">
    <property type="nucleotide sequence ID" value="NZ_FXAZ01000007.1"/>
</dbReference>
<dbReference type="AlphaFoldDB" id="A0A1X7LRQ1"/>
<name>A0A1X7LRQ1_9BACL</name>
<feature type="chain" id="PRO_5039676607" evidence="1">
    <location>
        <begin position="34"/>
        <end position="365"/>
    </location>
</feature>
<evidence type="ECO:0000256" key="1">
    <source>
        <dbReference type="SAM" id="SignalP"/>
    </source>
</evidence>
<accession>A0A1X7LRQ1</accession>
<proteinExistence type="predicted"/>
<dbReference type="Pfam" id="PF10646">
    <property type="entry name" value="Germane"/>
    <property type="match status" value="2"/>
</dbReference>
<evidence type="ECO:0000313" key="3">
    <source>
        <dbReference type="EMBL" id="SMG56340.1"/>
    </source>
</evidence>
<keyword evidence="4" id="KW-1185">Reference proteome</keyword>
<sequence>MKNTSYSKPRRNRLRIGVLACTLVLTAGLTACGGESAIDQPPQDIEDQMLRAVDGQSITTINTSGEQIDGNEASNANLTVYLKDRHGYLAPVSYQWGDKDPEGLANAALSLLTEGSTESGRLPTGFKATLPKGTQVKNMTFNPEQKLVVVELSKEFANYAPEDERSVMESLTWTLTSLPDVEQVQLWMDSKKLSEMPVGHTPLDANMTRHAGINLEKDETVSYYRSMPVQLYFTSLTEEGKTYYIPITRLVEPSDDTVTATINELIEGPHNLKAMSMVATDQTKVTSVEHKENGELVVHMSDPMFEEGDKVPADLLKSVIFSLTELGDVDQIQITMNGKTDIQGTDDIDYSKPVTRPAMNPMIKG</sequence>
<feature type="signal peptide" evidence="1">
    <location>
        <begin position="1"/>
        <end position="33"/>
    </location>
</feature>
<dbReference type="InterPro" id="IPR019606">
    <property type="entry name" value="GerMN"/>
</dbReference>
<dbReference type="Proteomes" id="UP000193834">
    <property type="component" value="Unassembled WGS sequence"/>
</dbReference>
<evidence type="ECO:0000313" key="4">
    <source>
        <dbReference type="Proteomes" id="UP000193834"/>
    </source>
</evidence>
<feature type="domain" description="GerMN" evidence="2">
    <location>
        <begin position="258"/>
        <end position="345"/>
    </location>
</feature>
<dbReference type="SMART" id="SM00909">
    <property type="entry name" value="Germane"/>
    <property type="match status" value="2"/>
</dbReference>
<dbReference type="EMBL" id="FXAZ01000007">
    <property type="protein sequence ID" value="SMG56340.1"/>
    <property type="molecule type" value="Genomic_DNA"/>
</dbReference>
<feature type="domain" description="GerMN" evidence="2">
    <location>
        <begin position="105"/>
        <end position="197"/>
    </location>
</feature>
<dbReference type="PROSITE" id="PS51257">
    <property type="entry name" value="PROKAR_LIPOPROTEIN"/>
    <property type="match status" value="1"/>
</dbReference>
<protein>
    <submittedName>
        <fullName evidence="3">Germination protein M</fullName>
    </submittedName>
</protein>
<gene>
    <name evidence="3" type="ORF">SAMN06295960_4109</name>
</gene>
<dbReference type="OrthoDB" id="1715058at2"/>
<keyword evidence="1" id="KW-0732">Signal</keyword>
<evidence type="ECO:0000259" key="2">
    <source>
        <dbReference type="SMART" id="SM00909"/>
    </source>
</evidence>
<reference evidence="3 4" key="1">
    <citation type="submission" date="2017-04" db="EMBL/GenBank/DDBJ databases">
        <authorList>
            <person name="Afonso C.L."/>
            <person name="Miller P.J."/>
            <person name="Scott M.A."/>
            <person name="Spackman E."/>
            <person name="Goraichik I."/>
            <person name="Dimitrov K.M."/>
            <person name="Suarez D.L."/>
            <person name="Swayne D.E."/>
        </authorList>
    </citation>
    <scope>NUCLEOTIDE SEQUENCE [LARGE SCALE GENOMIC DNA]</scope>
    <source>
        <strain evidence="3 4">11</strain>
    </source>
</reference>
<dbReference type="STRING" id="1852522.SAMN06295960_4109"/>
<organism evidence="3 4">
    <name type="scientific">Paenibacillus aquistagni</name>
    <dbReference type="NCBI Taxonomy" id="1852522"/>
    <lineage>
        <taxon>Bacteria</taxon>
        <taxon>Bacillati</taxon>
        <taxon>Bacillota</taxon>
        <taxon>Bacilli</taxon>
        <taxon>Bacillales</taxon>
        <taxon>Paenibacillaceae</taxon>
        <taxon>Paenibacillus</taxon>
    </lineage>
</organism>